<dbReference type="Pfam" id="PF13649">
    <property type="entry name" value="Methyltransf_25"/>
    <property type="match status" value="1"/>
</dbReference>
<gene>
    <name evidence="2" type="ORF">CLCR_10799</name>
</gene>
<dbReference type="VEuPathDB" id="FungiDB:CLCR_10799"/>
<keyword evidence="2" id="KW-0489">Methyltransferase</keyword>
<reference evidence="3" key="1">
    <citation type="submission" date="2015-07" db="EMBL/GenBank/DDBJ databases">
        <authorList>
            <person name="Teixeira M.M."/>
            <person name="Souza R.C."/>
            <person name="Almeida L.G."/>
            <person name="Vicente V.A."/>
            <person name="de Hoog S."/>
            <person name="Bocca A.L."/>
            <person name="de Almeida S.R."/>
            <person name="Vasconcelos A.T."/>
            <person name="Felipe M.S."/>
        </authorList>
    </citation>
    <scope>NUCLEOTIDE SEQUENCE [LARGE SCALE GENOMIC DNA]</scope>
    <source>
        <strain evidence="3">KSF</strain>
    </source>
</reference>
<keyword evidence="2" id="KW-0808">Transferase</keyword>
<evidence type="ECO:0000259" key="1">
    <source>
        <dbReference type="Pfam" id="PF13649"/>
    </source>
</evidence>
<keyword evidence="3" id="KW-1185">Reference proteome</keyword>
<sequence length="224" mass="23998">MSSWTAASHLGVNPFLERVYAASTAAESRDLYNEWAKQYDKDLEAEDYAFPQIAAQALFEALGGRPDDDGTQLENVSILDAGCGTGLVGIQLSRFGARNITGLDISPGMLDVARKTNVYSALEEADLSKPIAKSDNSVDAVICVGTLTRGHVGPKPVLEEFVRIVKKGGVIVATVLDDIWESGGFKDELERLRSDGKVGVLRSDVVGVRASSDVGGRLLVLRKC</sequence>
<proteinExistence type="predicted"/>
<dbReference type="eggNOG" id="KOG1541">
    <property type="taxonomic scope" value="Eukaryota"/>
</dbReference>
<evidence type="ECO:0000313" key="2">
    <source>
        <dbReference type="EMBL" id="OCT53743.1"/>
    </source>
</evidence>
<dbReference type="GO" id="GO:0032259">
    <property type="term" value="P:methylation"/>
    <property type="evidence" value="ECO:0007669"/>
    <property type="project" value="UniProtKB-KW"/>
</dbReference>
<dbReference type="InterPro" id="IPR029063">
    <property type="entry name" value="SAM-dependent_MTases_sf"/>
</dbReference>
<comment type="caution">
    <text evidence="2">The sequence shown here is derived from an EMBL/GenBank/DDBJ whole genome shotgun (WGS) entry which is preliminary data.</text>
</comment>
<dbReference type="Gene3D" id="3.40.50.150">
    <property type="entry name" value="Vaccinia Virus protein VP39"/>
    <property type="match status" value="1"/>
</dbReference>
<dbReference type="PANTHER" id="PTHR43591:SF110">
    <property type="entry name" value="RHODANESE DOMAIN-CONTAINING PROTEIN"/>
    <property type="match status" value="1"/>
</dbReference>
<dbReference type="GO" id="GO:0008168">
    <property type="term" value="F:methyltransferase activity"/>
    <property type="evidence" value="ECO:0007669"/>
    <property type="project" value="UniProtKB-KW"/>
</dbReference>
<dbReference type="PANTHER" id="PTHR43591">
    <property type="entry name" value="METHYLTRANSFERASE"/>
    <property type="match status" value="1"/>
</dbReference>
<dbReference type="EMBL" id="LGRB01000008">
    <property type="protein sequence ID" value="OCT53743.1"/>
    <property type="molecule type" value="Genomic_DNA"/>
</dbReference>
<dbReference type="InterPro" id="IPR041698">
    <property type="entry name" value="Methyltransf_25"/>
</dbReference>
<accession>A0A1C1CYX1</accession>
<dbReference type="OrthoDB" id="66144at2759"/>
<dbReference type="CDD" id="cd02440">
    <property type="entry name" value="AdoMet_MTases"/>
    <property type="match status" value="1"/>
</dbReference>
<evidence type="ECO:0000313" key="3">
    <source>
        <dbReference type="Proteomes" id="UP000094526"/>
    </source>
</evidence>
<name>A0A1C1CYX1_9EURO</name>
<dbReference type="AlphaFoldDB" id="A0A1C1CYX1"/>
<protein>
    <submittedName>
        <fullName evidence="2">Methyltransferase domain-containing protein</fullName>
    </submittedName>
</protein>
<dbReference type="STRING" id="86049.A0A1C1CYX1"/>
<dbReference type="Proteomes" id="UP000094526">
    <property type="component" value="Unassembled WGS sequence"/>
</dbReference>
<dbReference type="VEuPathDB" id="FungiDB:G647_00676"/>
<dbReference type="SUPFAM" id="SSF53335">
    <property type="entry name" value="S-adenosyl-L-methionine-dependent methyltransferases"/>
    <property type="match status" value="1"/>
</dbReference>
<feature type="domain" description="Methyltransferase" evidence="1">
    <location>
        <begin position="78"/>
        <end position="169"/>
    </location>
</feature>
<organism evidence="2 3">
    <name type="scientific">Cladophialophora carrionii</name>
    <dbReference type="NCBI Taxonomy" id="86049"/>
    <lineage>
        <taxon>Eukaryota</taxon>
        <taxon>Fungi</taxon>
        <taxon>Dikarya</taxon>
        <taxon>Ascomycota</taxon>
        <taxon>Pezizomycotina</taxon>
        <taxon>Eurotiomycetes</taxon>
        <taxon>Chaetothyriomycetidae</taxon>
        <taxon>Chaetothyriales</taxon>
        <taxon>Herpotrichiellaceae</taxon>
        <taxon>Cladophialophora</taxon>
    </lineage>
</organism>